<evidence type="ECO:0000256" key="1">
    <source>
        <dbReference type="ARBA" id="ARBA00004442"/>
    </source>
</evidence>
<keyword evidence="7" id="KW-0998">Cell outer membrane</keyword>
<dbReference type="InterPro" id="IPR003423">
    <property type="entry name" value="OMP_efflux"/>
</dbReference>
<accession>A0A378I8Y4</accession>
<evidence type="ECO:0000256" key="8">
    <source>
        <dbReference type="SAM" id="SignalP"/>
    </source>
</evidence>
<proteinExistence type="inferred from homology"/>
<evidence type="ECO:0000313" key="11">
    <source>
        <dbReference type="Proteomes" id="UP000054735"/>
    </source>
</evidence>
<keyword evidence="11" id="KW-1185">Reference proteome</keyword>
<evidence type="ECO:0000256" key="3">
    <source>
        <dbReference type="ARBA" id="ARBA00022448"/>
    </source>
</evidence>
<keyword evidence="3" id="KW-0813">Transport</keyword>
<organism evidence="10 12">
    <name type="scientific">Legionella birminghamensis</name>
    <dbReference type="NCBI Taxonomy" id="28083"/>
    <lineage>
        <taxon>Bacteria</taxon>
        <taxon>Pseudomonadati</taxon>
        <taxon>Pseudomonadota</taxon>
        <taxon>Gammaproteobacteria</taxon>
        <taxon>Legionellales</taxon>
        <taxon>Legionellaceae</taxon>
        <taxon>Legionella</taxon>
    </lineage>
</organism>
<keyword evidence="4" id="KW-1134">Transmembrane beta strand</keyword>
<keyword evidence="6" id="KW-0472">Membrane</keyword>
<dbReference type="GO" id="GO:0015288">
    <property type="term" value="F:porin activity"/>
    <property type="evidence" value="ECO:0007669"/>
    <property type="project" value="TreeGrafter"/>
</dbReference>
<dbReference type="Proteomes" id="UP000255066">
    <property type="component" value="Unassembled WGS sequence"/>
</dbReference>
<dbReference type="SUPFAM" id="SSF56954">
    <property type="entry name" value="Outer membrane efflux proteins (OEP)"/>
    <property type="match status" value="1"/>
</dbReference>
<evidence type="ECO:0000313" key="10">
    <source>
        <dbReference type="EMBL" id="STX31255.1"/>
    </source>
</evidence>
<feature type="signal peptide" evidence="8">
    <location>
        <begin position="1"/>
        <end position="20"/>
    </location>
</feature>
<dbReference type="InterPro" id="IPR010130">
    <property type="entry name" value="T1SS_OMP_TolC"/>
</dbReference>
<evidence type="ECO:0000256" key="5">
    <source>
        <dbReference type="ARBA" id="ARBA00022692"/>
    </source>
</evidence>
<dbReference type="RefSeq" id="WP_058524632.1">
    <property type="nucleotide sequence ID" value="NZ_CAAAHV010000013.1"/>
</dbReference>
<sequence length="457" mass="51120">MKKTLLSCLLSVGLCTISYSADLMDIYHQALENDPVFKQAYSTYMSSNEALPQARAALYPQLTTTAQVARNREDVRSQGTNIEQTYNSNQWQVTASQAVFNYQAWAKVQQAKASVKAAQATFNNSAQDLILRTAKAYFDVLLARDTLNFAEAKKRANKRQLDQAEQRFKVGLDAITSVYEAKAAYDQSVAEVISARNNQINQNENLRKLTNHVYEYLAPLRDSRIPLIKPEPDNVDEWINLGLDQNYNLFAAKYNLASARENIKAQAAGSWPTLTLQGNSGQTHNDAGNGSFFIPSRQSNSNVALALNFPAFQGGLVQSQTRQAQFDFQTASEELERTYRDVEVNSRIAFNTIIDGISKVKADRQTVISTQNSLESTEAQFQVGTRTMVDVVNAQQRLFEAQRQLASDQYDLINALLNLKYLAGTLNANDIEEVNSWLATTRINAFPPNPTPIRRKS</sequence>
<evidence type="ECO:0000256" key="4">
    <source>
        <dbReference type="ARBA" id="ARBA00022452"/>
    </source>
</evidence>
<comment type="similarity">
    <text evidence="2">Belongs to the outer membrane factor (OMF) (TC 1.B.17) family.</text>
</comment>
<dbReference type="GO" id="GO:0015562">
    <property type="term" value="F:efflux transmembrane transporter activity"/>
    <property type="evidence" value="ECO:0007669"/>
    <property type="project" value="InterPro"/>
</dbReference>
<dbReference type="AlphaFoldDB" id="A0A378I8Y4"/>
<dbReference type="GO" id="GO:0009279">
    <property type="term" value="C:cell outer membrane"/>
    <property type="evidence" value="ECO:0007669"/>
    <property type="project" value="UniProtKB-SubCell"/>
</dbReference>
<dbReference type="PANTHER" id="PTHR30026:SF20">
    <property type="entry name" value="OUTER MEMBRANE PROTEIN TOLC"/>
    <property type="match status" value="1"/>
</dbReference>
<name>A0A378I8Y4_9GAMM</name>
<dbReference type="Proteomes" id="UP000054735">
    <property type="component" value="Unassembled WGS sequence"/>
</dbReference>
<keyword evidence="5" id="KW-0812">Transmembrane</keyword>
<protein>
    <submittedName>
        <fullName evidence="10">Outer membrane protein TolC</fullName>
    </submittedName>
</protein>
<comment type="subcellular location">
    <subcellularLocation>
        <location evidence="1">Cell outer membrane</location>
    </subcellularLocation>
</comment>
<evidence type="ECO:0000256" key="6">
    <source>
        <dbReference type="ARBA" id="ARBA00023136"/>
    </source>
</evidence>
<reference evidence="9 11" key="1">
    <citation type="submission" date="2015-11" db="EMBL/GenBank/DDBJ databases">
        <title>Genomic analysis of 38 Legionella species identifies large and diverse effector repertoires.</title>
        <authorList>
            <person name="Burstein D."/>
            <person name="Amaro F."/>
            <person name="Zusman T."/>
            <person name="Lifshitz Z."/>
            <person name="Cohen O."/>
            <person name="Gilbert J.A."/>
            <person name="Pupko T."/>
            <person name="Shuman H.A."/>
            <person name="Segal G."/>
        </authorList>
    </citation>
    <scope>NUCLEOTIDE SEQUENCE [LARGE SCALE GENOMIC DNA]</scope>
    <source>
        <strain evidence="9 11">CDC#1407-AL-14</strain>
    </source>
</reference>
<dbReference type="Gene3D" id="1.20.1600.10">
    <property type="entry name" value="Outer membrane efflux proteins (OEP)"/>
    <property type="match status" value="1"/>
</dbReference>
<dbReference type="NCBIfam" id="TIGR01844">
    <property type="entry name" value="type_I_sec_TolC"/>
    <property type="match status" value="1"/>
</dbReference>
<evidence type="ECO:0000313" key="9">
    <source>
        <dbReference type="EMBL" id="KTC68036.1"/>
    </source>
</evidence>
<dbReference type="InterPro" id="IPR051906">
    <property type="entry name" value="TolC-like"/>
</dbReference>
<dbReference type="STRING" id="28083.Lbir_2638"/>
<dbReference type="GO" id="GO:1990281">
    <property type="term" value="C:efflux pump complex"/>
    <property type="evidence" value="ECO:0007669"/>
    <property type="project" value="TreeGrafter"/>
</dbReference>
<feature type="chain" id="PRO_5017036274" evidence="8">
    <location>
        <begin position="21"/>
        <end position="457"/>
    </location>
</feature>
<keyword evidence="8" id="KW-0732">Signal</keyword>
<gene>
    <name evidence="10" type="primary">tolC_1</name>
    <name evidence="9" type="ORF">Lbir_2638</name>
    <name evidence="10" type="ORF">NCTC12437_01026</name>
</gene>
<dbReference type="OrthoDB" id="9813458at2"/>
<dbReference type="EMBL" id="UGNW01000001">
    <property type="protein sequence ID" value="STX31255.1"/>
    <property type="molecule type" value="Genomic_DNA"/>
</dbReference>
<dbReference type="Pfam" id="PF02321">
    <property type="entry name" value="OEP"/>
    <property type="match status" value="2"/>
</dbReference>
<dbReference type="EMBL" id="LNXT01000048">
    <property type="protein sequence ID" value="KTC68036.1"/>
    <property type="molecule type" value="Genomic_DNA"/>
</dbReference>
<reference evidence="10 12" key="2">
    <citation type="submission" date="2018-06" db="EMBL/GenBank/DDBJ databases">
        <authorList>
            <consortium name="Pathogen Informatics"/>
            <person name="Doyle S."/>
        </authorList>
    </citation>
    <scope>NUCLEOTIDE SEQUENCE [LARGE SCALE GENOMIC DNA]</scope>
    <source>
        <strain evidence="10 12">NCTC12437</strain>
    </source>
</reference>
<dbReference type="PANTHER" id="PTHR30026">
    <property type="entry name" value="OUTER MEMBRANE PROTEIN TOLC"/>
    <property type="match status" value="1"/>
</dbReference>
<evidence type="ECO:0000256" key="7">
    <source>
        <dbReference type="ARBA" id="ARBA00023237"/>
    </source>
</evidence>
<evidence type="ECO:0000313" key="12">
    <source>
        <dbReference type="Proteomes" id="UP000255066"/>
    </source>
</evidence>
<evidence type="ECO:0000256" key="2">
    <source>
        <dbReference type="ARBA" id="ARBA00007613"/>
    </source>
</evidence>